<dbReference type="RefSeq" id="WP_237380867.1">
    <property type="nucleotide sequence ID" value="NZ_CP071793.1"/>
</dbReference>
<evidence type="ECO:0000313" key="1">
    <source>
        <dbReference type="EMBL" id="QTD50817.1"/>
    </source>
</evidence>
<sequence length="114" mass="13127">MLTYHETSNFRCLKLCLRCEPELEIFLRHLVSQRGLGRELARSGGVRVYRVQASARQEPVEFLFLGPFFDRVVYLLACYRGSSCEAPSAAQEKVLRKLVHTVIKIVELEELDAR</sequence>
<dbReference type="AlphaFoldDB" id="A0A8A4TMZ6"/>
<evidence type="ECO:0000313" key="2">
    <source>
        <dbReference type="Proteomes" id="UP000663929"/>
    </source>
</evidence>
<reference evidence="1" key="1">
    <citation type="submission" date="2021-03" db="EMBL/GenBank/DDBJ databases">
        <title>Acanthopleuribacteraceae sp. M133.</title>
        <authorList>
            <person name="Wang G."/>
        </authorList>
    </citation>
    <scope>NUCLEOTIDE SEQUENCE</scope>
    <source>
        <strain evidence="1">M133</strain>
    </source>
</reference>
<protein>
    <submittedName>
        <fullName evidence="1">Uncharacterized protein</fullName>
    </submittedName>
</protein>
<gene>
    <name evidence="1" type="ORF">J3U87_34975</name>
</gene>
<keyword evidence="2" id="KW-1185">Reference proteome</keyword>
<proteinExistence type="predicted"/>
<dbReference type="Proteomes" id="UP000663929">
    <property type="component" value="Chromosome"/>
</dbReference>
<accession>A0A8A4TMZ6</accession>
<dbReference type="EMBL" id="CP071793">
    <property type="protein sequence ID" value="QTD50817.1"/>
    <property type="molecule type" value="Genomic_DNA"/>
</dbReference>
<dbReference type="KEGG" id="scor:J3U87_34975"/>
<organism evidence="1 2">
    <name type="scientific">Sulfidibacter corallicola</name>
    <dbReference type="NCBI Taxonomy" id="2818388"/>
    <lineage>
        <taxon>Bacteria</taxon>
        <taxon>Pseudomonadati</taxon>
        <taxon>Acidobacteriota</taxon>
        <taxon>Holophagae</taxon>
        <taxon>Acanthopleuribacterales</taxon>
        <taxon>Acanthopleuribacteraceae</taxon>
        <taxon>Sulfidibacter</taxon>
    </lineage>
</organism>
<name>A0A8A4TMZ6_SULCO</name>